<proteinExistence type="predicted"/>
<sequence length="329" mass="34762">MKSRRRALLVVPLLLSPALAACSDDAGGAEPTRPAEPVDDIAAAAAQCTAVLNERDEAVFRAGQDAGFELLTLSLKDEAPSAAERSELVDAMSAVRDLLQADRDRLADASALDGWEDLLAPLDETIEVLGSRVEGLESGRWPLSKDELSLGAPFASADRDAAEASGLAGRDCEVLAAVAGPAAEAEELVRAASVACGTIVDRRRTSGYDDAATTSLEVVLAVRQGDDLDVTDAMVGDLRALRDEWQATYDDLAAVPADGVADAGIAEAWASDLQLAEDRARLYGERLAALESGERARIDEEFQTTKIGVPGWDWEGVGLQSRDCRSVRA</sequence>
<comment type="caution">
    <text evidence="2">The sequence shown here is derived from an EMBL/GenBank/DDBJ whole genome shotgun (WGS) entry which is preliminary data.</text>
</comment>
<protein>
    <recommendedName>
        <fullName evidence="4">Imelysin</fullName>
    </recommendedName>
</protein>
<dbReference type="Proteomes" id="UP001500842">
    <property type="component" value="Unassembled WGS sequence"/>
</dbReference>
<name>A0ABN1ZVP2_9ACTN</name>
<reference evidence="2 3" key="1">
    <citation type="journal article" date="2019" name="Int. J. Syst. Evol. Microbiol.">
        <title>The Global Catalogue of Microorganisms (GCM) 10K type strain sequencing project: providing services to taxonomists for standard genome sequencing and annotation.</title>
        <authorList>
            <consortium name="The Broad Institute Genomics Platform"/>
            <consortium name="The Broad Institute Genome Sequencing Center for Infectious Disease"/>
            <person name="Wu L."/>
            <person name="Ma J."/>
        </authorList>
    </citation>
    <scope>NUCLEOTIDE SEQUENCE [LARGE SCALE GENOMIC DNA]</scope>
    <source>
        <strain evidence="2 3">JCM 14942</strain>
    </source>
</reference>
<evidence type="ECO:0000256" key="1">
    <source>
        <dbReference type="SAM" id="SignalP"/>
    </source>
</evidence>
<keyword evidence="3" id="KW-1185">Reference proteome</keyword>
<dbReference type="EMBL" id="BAAAOR010000005">
    <property type="protein sequence ID" value="GAA1505529.1"/>
    <property type="molecule type" value="Genomic_DNA"/>
</dbReference>
<dbReference type="PROSITE" id="PS51257">
    <property type="entry name" value="PROKAR_LIPOPROTEIN"/>
    <property type="match status" value="1"/>
</dbReference>
<evidence type="ECO:0000313" key="2">
    <source>
        <dbReference type="EMBL" id="GAA1505529.1"/>
    </source>
</evidence>
<feature type="chain" id="PRO_5046962621" description="Imelysin" evidence="1">
    <location>
        <begin position="21"/>
        <end position="329"/>
    </location>
</feature>
<organism evidence="2 3">
    <name type="scientific">Nocardioides humi</name>
    <dbReference type="NCBI Taxonomy" id="449461"/>
    <lineage>
        <taxon>Bacteria</taxon>
        <taxon>Bacillati</taxon>
        <taxon>Actinomycetota</taxon>
        <taxon>Actinomycetes</taxon>
        <taxon>Propionibacteriales</taxon>
        <taxon>Nocardioidaceae</taxon>
        <taxon>Nocardioides</taxon>
    </lineage>
</organism>
<evidence type="ECO:0000313" key="3">
    <source>
        <dbReference type="Proteomes" id="UP001500842"/>
    </source>
</evidence>
<keyword evidence="1" id="KW-0732">Signal</keyword>
<accession>A0ABN1ZVP2</accession>
<dbReference type="RefSeq" id="WP_141004058.1">
    <property type="nucleotide sequence ID" value="NZ_BAAAOR010000005.1"/>
</dbReference>
<evidence type="ECO:0008006" key="4">
    <source>
        <dbReference type="Google" id="ProtNLM"/>
    </source>
</evidence>
<gene>
    <name evidence="2" type="ORF">GCM10009788_06480</name>
</gene>
<feature type="signal peptide" evidence="1">
    <location>
        <begin position="1"/>
        <end position="20"/>
    </location>
</feature>